<feature type="region of interest" description="Disordered" evidence="1">
    <location>
        <begin position="17"/>
        <end position="148"/>
    </location>
</feature>
<feature type="compositionally biased region" description="Basic and acidic residues" evidence="1">
    <location>
        <begin position="52"/>
        <end position="67"/>
    </location>
</feature>
<sequence length="148" mass="16293">EEERCAGIPARVTYPYHVDSRPRDGRLDLVEPARGRRRPRRCGRPLLGYTADGHDARPGRCAGDDLGLRGLPVPLLRPVQPRGPSPAGEGPRRDRRGQGGLQALDLPRRGLPRGRHGGAGRRRAGSLLGVPLAAVREPGRREQRLRHR</sequence>
<feature type="compositionally biased region" description="Low complexity" evidence="1">
    <location>
        <begin position="68"/>
        <end position="82"/>
    </location>
</feature>
<feature type="compositionally biased region" description="Basic and acidic residues" evidence="1">
    <location>
        <begin position="18"/>
        <end position="34"/>
    </location>
</feature>
<feature type="non-terminal residue" evidence="2">
    <location>
        <position position="1"/>
    </location>
</feature>
<dbReference type="EMBL" id="CADCVM010000428">
    <property type="protein sequence ID" value="CAA9524731.1"/>
    <property type="molecule type" value="Genomic_DNA"/>
</dbReference>
<accession>A0A6J4TK87</accession>
<dbReference type="AlphaFoldDB" id="A0A6J4TK87"/>
<evidence type="ECO:0000256" key="1">
    <source>
        <dbReference type="SAM" id="MobiDB-lite"/>
    </source>
</evidence>
<evidence type="ECO:0000313" key="2">
    <source>
        <dbReference type="EMBL" id="CAA9524731.1"/>
    </source>
</evidence>
<feature type="compositionally biased region" description="Basic residues" evidence="1">
    <location>
        <begin position="110"/>
        <end position="124"/>
    </location>
</feature>
<organism evidence="2">
    <name type="scientific">uncultured Rubrobacteraceae bacterium</name>
    <dbReference type="NCBI Taxonomy" id="349277"/>
    <lineage>
        <taxon>Bacteria</taxon>
        <taxon>Bacillati</taxon>
        <taxon>Actinomycetota</taxon>
        <taxon>Rubrobacteria</taxon>
        <taxon>Rubrobacterales</taxon>
        <taxon>Rubrobacteraceae</taxon>
        <taxon>environmental samples</taxon>
    </lineage>
</organism>
<proteinExistence type="predicted"/>
<feature type="non-terminal residue" evidence="2">
    <location>
        <position position="148"/>
    </location>
</feature>
<reference evidence="2" key="1">
    <citation type="submission" date="2020-02" db="EMBL/GenBank/DDBJ databases">
        <authorList>
            <person name="Meier V. D."/>
        </authorList>
    </citation>
    <scope>NUCLEOTIDE SEQUENCE</scope>
    <source>
        <strain evidence="2">AVDCRST_MAG05</strain>
    </source>
</reference>
<protein>
    <submittedName>
        <fullName evidence="2">Uncharacterized protein</fullName>
    </submittedName>
</protein>
<name>A0A6J4TK87_9ACTN</name>
<gene>
    <name evidence="2" type="ORF">AVDCRST_MAG05-3865</name>
</gene>